<sequence length="90" mass="10774">MPVVYFDKSGRPIRRKVRRRTLPVDPEISDAKTRYILEVATAHPRFTPDEVFAEIYYGRRRHDITKAMVRSTLSGRRRTSTRRPRWLFGR</sequence>
<evidence type="ECO:0000313" key="2">
    <source>
        <dbReference type="Proteomes" id="UP000185696"/>
    </source>
</evidence>
<evidence type="ECO:0000313" key="1">
    <source>
        <dbReference type="EMBL" id="OLF11162.1"/>
    </source>
</evidence>
<gene>
    <name evidence="1" type="ORF">BLA60_14350</name>
</gene>
<protein>
    <submittedName>
        <fullName evidence="1">Uncharacterized protein</fullName>
    </submittedName>
</protein>
<keyword evidence="2" id="KW-1185">Reference proteome</keyword>
<dbReference type="EMBL" id="MSIF01000005">
    <property type="protein sequence ID" value="OLF11162.1"/>
    <property type="molecule type" value="Genomic_DNA"/>
</dbReference>
<organism evidence="1 2">
    <name type="scientific">Actinophytocola xinjiangensis</name>
    <dbReference type="NCBI Taxonomy" id="485602"/>
    <lineage>
        <taxon>Bacteria</taxon>
        <taxon>Bacillati</taxon>
        <taxon>Actinomycetota</taxon>
        <taxon>Actinomycetes</taxon>
        <taxon>Pseudonocardiales</taxon>
        <taxon>Pseudonocardiaceae</taxon>
    </lineage>
</organism>
<comment type="caution">
    <text evidence="1">The sequence shown here is derived from an EMBL/GenBank/DDBJ whole genome shotgun (WGS) entry which is preliminary data.</text>
</comment>
<accession>A0A7Z0WMY8</accession>
<dbReference type="Proteomes" id="UP000185696">
    <property type="component" value="Unassembled WGS sequence"/>
</dbReference>
<reference evidence="1 2" key="1">
    <citation type="submission" date="2016-12" db="EMBL/GenBank/DDBJ databases">
        <title>The draft genome sequence of Actinophytocola xinjiangensis.</title>
        <authorList>
            <person name="Wang W."/>
            <person name="Yuan L."/>
        </authorList>
    </citation>
    <scope>NUCLEOTIDE SEQUENCE [LARGE SCALE GENOMIC DNA]</scope>
    <source>
        <strain evidence="1 2">CGMCC 4.4663</strain>
    </source>
</reference>
<proteinExistence type="predicted"/>
<dbReference type="AlphaFoldDB" id="A0A7Z0WMY8"/>
<name>A0A7Z0WMY8_9PSEU</name>